<reference evidence="2 3" key="1">
    <citation type="submission" date="2024-02" db="EMBL/GenBank/DDBJ databases">
        <title>FIRST GENOME SEQUENCES OF Leishmania (Viannia) shawi, Leishmania (Viannia) lindenbergi AND Leishmania (Viannia) utingensis.</title>
        <authorList>
            <person name="Resadore F."/>
            <person name="Custodio M.G.F."/>
            <person name="Boite M.C."/>
            <person name="Cupolillo E."/>
            <person name="Ferreira G.E.M."/>
        </authorList>
    </citation>
    <scope>NUCLEOTIDE SEQUENCE [LARGE SCALE GENOMIC DNA]</scope>
    <source>
        <strain evidence="2 3">MDAS/BR/1979/M5533</strain>
    </source>
</reference>
<evidence type="ECO:0000256" key="1">
    <source>
        <dbReference type="SAM" id="MobiDB-lite"/>
    </source>
</evidence>
<dbReference type="EMBL" id="JBAMZN010000010">
    <property type="protein sequence ID" value="KAL0529222.1"/>
    <property type="molecule type" value="Genomic_DNA"/>
</dbReference>
<proteinExistence type="predicted"/>
<feature type="compositionally biased region" description="Polar residues" evidence="1">
    <location>
        <begin position="63"/>
        <end position="92"/>
    </location>
</feature>
<sequence>MSALVLHCTHSPALFQVERHPEGHPVNVTAMHHVYQVLPLSRPEAQHCGQFVIHRGLSHSQRKVSLSRTLEAQGSSSQSPAETRPTTSNLLTVPTPPKRRWSGATVAATTLIKCLS</sequence>
<evidence type="ECO:0000313" key="3">
    <source>
        <dbReference type="Proteomes" id="UP001501274"/>
    </source>
</evidence>
<gene>
    <name evidence="2" type="ORF">Q4I28_001494</name>
</gene>
<evidence type="ECO:0000313" key="2">
    <source>
        <dbReference type="EMBL" id="KAL0529222.1"/>
    </source>
</evidence>
<accession>A0AAW3C6Q2</accession>
<name>A0AAW3C6Q2_9TRYP</name>
<dbReference type="AlphaFoldDB" id="A0AAW3C6Q2"/>
<protein>
    <submittedName>
        <fullName evidence="2">Uncharacterized protein</fullName>
    </submittedName>
</protein>
<organism evidence="2 3">
    <name type="scientific">Leishmania naiffi</name>
    <dbReference type="NCBI Taxonomy" id="5678"/>
    <lineage>
        <taxon>Eukaryota</taxon>
        <taxon>Discoba</taxon>
        <taxon>Euglenozoa</taxon>
        <taxon>Kinetoplastea</taxon>
        <taxon>Metakinetoplastina</taxon>
        <taxon>Trypanosomatida</taxon>
        <taxon>Trypanosomatidae</taxon>
        <taxon>Leishmaniinae</taxon>
        <taxon>Leishmania</taxon>
        <taxon>Leishmania naiffi species complex</taxon>
    </lineage>
</organism>
<keyword evidence="3" id="KW-1185">Reference proteome</keyword>
<comment type="caution">
    <text evidence="2">The sequence shown here is derived from an EMBL/GenBank/DDBJ whole genome shotgun (WGS) entry which is preliminary data.</text>
</comment>
<dbReference type="Proteomes" id="UP001501274">
    <property type="component" value="Unassembled WGS sequence"/>
</dbReference>
<feature type="region of interest" description="Disordered" evidence="1">
    <location>
        <begin position="63"/>
        <end position="102"/>
    </location>
</feature>